<protein>
    <recommendedName>
        <fullName evidence="8">Zn(2)-C6 fungal-type domain-containing protein</fullName>
    </recommendedName>
</protein>
<evidence type="ECO:0000256" key="4">
    <source>
        <dbReference type="ARBA" id="ARBA00023125"/>
    </source>
</evidence>
<evidence type="ECO:0000256" key="1">
    <source>
        <dbReference type="ARBA" id="ARBA00004123"/>
    </source>
</evidence>
<dbReference type="CDD" id="cd00067">
    <property type="entry name" value="GAL4"/>
    <property type="match status" value="1"/>
</dbReference>
<gene>
    <name evidence="9" type="ORF">NKR23_g11813</name>
</gene>
<evidence type="ECO:0000256" key="3">
    <source>
        <dbReference type="ARBA" id="ARBA00023015"/>
    </source>
</evidence>
<proteinExistence type="predicted"/>
<dbReference type="Pfam" id="PF11951">
    <property type="entry name" value="Fungal_trans_2"/>
    <property type="match status" value="1"/>
</dbReference>
<name>A0AA38R2Z2_9PEZI</name>
<evidence type="ECO:0000259" key="8">
    <source>
        <dbReference type="PROSITE" id="PS50048"/>
    </source>
</evidence>
<evidence type="ECO:0000256" key="2">
    <source>
        <dbReference type="ARBA" id="ARBA00022833"/>
    </source>
</evidence>
<evidence type="ECO:0000313" key="10">
    <source>
        <dbReference type="Proteomes" id="UP001174694"/>
    </source>
</evidence>
<dbReference type="InterPro" id="IPR021858">
    <property type="entry name" value="Fun_TF"/>
</dbReference>
<evidence type="ECO:0000256" key="7">
    <source>
        <dbReference type="SAM" id="MobiDB-lite"/>
    </source>
</evidence>
<feature type="compositionally biased region" description="Polar residues" evidence="7">
    <location>
        <begin position="67"/>
        <end position="91"/>
    </location>
</feature>
<feature type="region of interest" description="Disordered" evidence="7">
    <location>
        <begin position="490"/>
        <end position="515"/>
    </location>
</feature>
<feature type="compositionally biased region" description="Gly residues" evidence="7">
    <location>
        <begin position="504"/>
        <end position="513"/>
    </location>
</feature>
<organism evidence="9 10">
    <name type="scientific">Pleurostoma richardsiae</name>
    <dbReference type="NCBI Taxonomy" id="41990"/>
    <lineage>
        <taxon>Eukaryota</taxon>
        <taxon>Fungi</taxon>
        <taxon>Dikarya</taxon>
        <taxon>Ascomycota</taxon>
        <taxon>Pezizomycotina</taxon>
        <taxon>Sordariomycetes</taxon>
        <taxon>Sordariomycetidae</taxon>
        <taxon>Calosphaeriales</taxon>
        <taxon>Pleurostomataceae</taxon>
        <taxon>Pleurostoma</taxon>
    </lineage>
</organism>
<dbReference type="PROSITE" id="PS50048">
    <property type="entry name" value="ZN2_CY6_FUNGAL_2"/>
    <property type="match status" value="1"/>
</dbReference>
<reference evidence="9" key="1">
    <citation type="submission" date="2022-07" db="EMBL/GenBank/DDBJ databases">
        <title>Fungi with potential for degradation of polypropylene.</title>
        <authorList>
            <person name="Gostincar C."/>
        </authorList>
    </citation>
    <scope>NUCLEOTIDE SEQUENCE</scope>
    <source>
        <strain evidence="9">EXF-13308</strain>
    </source>
</reference>
<evidence type="ECO:0000256" key="6">
    <source>
        <dbReference type="ARBA" id="ARBA00023242"/>
    </source>
</evidence>
<feature type="domain" description="Zn(2)-C6 fungal-type" evidence="8">
    <location>
        <begin position="10"/>
        <end position="38"/>
    </location>
</feature>
<accession>A0AA38R2Z2</accession>
<dbReference type="EMBL" id="JANBVO010000070">
    <property type="protein sequence ID" value="KAJ9131246.1"/>
    <property type="molecule type" value="Genomic_DNA"/>
</dbReference>
<dbReference type="PROSITE" id="PS00463">
    <property type="entry name" value="ZN2_CY6_FUNGAL_1"/>
    <property type="match status" value="1"/>
</dbReference>
<keyword evidence="6" id="KW-0539">Nucleus</keyword>
<dbReference type="PANTHER" id="PTHR37534:SF11">
    <property type="entry name" value="ZN(II)2CYS6 TRANSCRIPTION FACTOR (EUROFUNG)"/>
    <property type="match status" value="1"/>
</dbReference>
<feature type="region of interest" description="Disordered" evidence="7">
    <location>
        <begin position="58"/>
        <end position="122"/>
    </location>
</feature>
<sequence>MARGPKSRSGCARCKRQRLKCDEAKPACGRCVRVGSPCPGPVQTLRWSNKHEVFPAEGHNTRVRKPASSSSLVRDGGSTVTAITPPSSTPETELADHDVPLPDEPALPGHSPSLDNEYTQPNGSIDFAGAEWSSQLFGNIFPGFIDAFNDPLATAASPADASHPDAFQVGTATFSSSDNLLSLLDGESQPAAPLPTAALSQASRRHSHSDKAVTAAQARRNRDTRRRHCSQHLFAPINRGPKDNATMLVEFYFRGAAQAYSIYDSEMNPFRSTVSRLWDSSRVIYLSLQSMAAACLVEIYPYLASLGSQLRKEALYLLTSQEREGNFDDRALLALLMLGGTSSWHDTQDMGVTLFNSFRKHVECMRSSGKLMEGSNSLRFFQESLLYWEMLLAYVVDDEKLDKSGSRVAAAEGGLSGDETNLQNEMMRASKLEAALLDLELPTESEIVSPEDRETPVWHLLNLAEVYRRVGLLQLYRAFPDVLRSRLESECNSSSPLDPLEDGAAGGEDGAGGRNSELSRSFCDEWLTDFALRTIDLLQPVPIVSGTRDFQPFLLVACSSELSYRGRKAVPQDVCAKGTDMPISMQVIEVSRARGLILSRLQAFLHCLPPKPIRRCIDIVQATWEKMDEQSEADGREIDEPIYWMDVMIERGWETTMG</sequence>
<feature type="compositionally biased region" description="Polar residues" evidence="7">
    <location>
        <begin position="113"/>
        <end position="122"/>
    </location>
</feature>
<feature type="region of interest" description="Disordered" evidence="7">
    <location>
        <begin position="185"/>
        <end position="222"/>
    </location>
</feature>
<dbReference type="InterPro" id="IPR001138">
    <property type="entry name" value="Zn2Cys6_DnaBD"/>
</dbReference>
<keyword evidence="2" id="KW-0862">Zinc</keyword>
<comment type="caution">
    <text evidence="9">The sequence shown here is derived from an EMBL/GenBank/DDBJ whole genome shotgun (WGS) entry which is preliminary data.</text>
</comment>
<dbReference type="GO" id="GO:0008270">
    <property type="term" value="F:zinc ion binding"/>
    <property type="evidence" value="ECO:0007669"/>
    <property type="project" value="InterPro"/>
</dbReference>
<keyword evidence="10" id="KW-1185">Reference proteome</keyword>
<dbReference type="GO" id="GO:0000981">
    <property type="term" value="F:DNA-binding transcription factor activity, RNA polymerase II-specific"/>
    <property type="evidence" value="ECO:0007669"/>
    <property type="project" value="InterPro"/>
</dbReference>
<evidence type="ECO:0000313" key="9">
    <source>
        <dbReference type="EMBL" id="KAJ9131246.1"/>
    </source>
</evidence>
<keyword evidence="5" id="KW-0804">Transcription</keyword>
<keyword evidence="3" id="KW-0805">Transcription regulation</keyword>
<dbReference type="SUPFAM" id="SSF57701">
    <property type="entry name" value="Zn2/Cys6 DNA-binding domain"/>
    <property type="match status" value="1"/>
</dbReference>
<dbReference type="InterPro" id="IPR036864">
    <property type="entry name" value="Zn2-C6_fun-type_DNA-bd_sf"/>
</dbReference>
<dbReference type="SMART" id="SM00066">
    <property type="entry name" value="GAL4"/>
    <property type="match status" value="1"/>
</dbReference>
<dbReference type="PANTHER" id="PTHR37534">
    <property type="entry name" value="TRANSCRIPTIONAL ACTIVATOR PROTEIN UGA3"/>
    <property type="match status" value="1"/>
</dbReference>
<evidence type="ECO:0000256" key="5">
    <source>
        <dbReference type="ARBA" id="ARBA00023163"/>
    </source>
</evidence>
<dbReference type="GO" id="GO:0045944">
    <property type="term" value="P:positive regulation of transcription by RNA polymerase II"/>
    <property type="evidence" value="ECO:0007669"/>
    <property type="project" value="TreeGrafter"/>
</dbReference>
<dbReference type="Pfam" id="PF00172">
    <property type="entry name" value="Zn_clus"/>
    <property type="match status" value="1"/>
</dbReference>
<dbReference type="GO" id="GO:0005634">
    <property type="term" value="C:nucleus"/>
    <property type="evidence" value="ECO:0007669"/>
    <property type="project" value="UniProtKB-SubCell"/>
</dbReference>
<dbReference type="Gene3D" id="4.10.240.10">
    <property type="entry name" value="Zn(2)-C6 fungal-type DNA-binding domain"/>
    <property type="match status" value="1"/>
</dbReference>
<keyword evidence="4" id="KW-0238">DNA-binding</keyword>
<dbReference type="GO" id="GO:0000976">
    <property type="term" value="F:transcription cis-regulatory region binding"/>
    <property type="evidence" value="ECO:0007669"/>
    <property type="project" value="TreeGrafter"/>
</dbReference>
<comment type="subcellular location">
    <subcellularLocation>
        <location evidence="1">Nucleus</location>
    </subcellularLocation>
</comment>
<dbReference type="Proteomes" id="UP001174694">
    <property type="component" value="Unassembled WGS sequence"/>
</dbReference>
<dbReference type="AlphaFoldDB" id="A0AA38R2Z2"/>